<reference evidence="4" key="1">
    <citation type="journal article" date="2019" name="Int. J. Syst. Evol. Microbiol.">
        <title>The Global Catalogue of Microorganisms (GCM) 10K type strain sequencing project: providing services to taxonomists for standard genome sequencing and annotation.</title>
        <authorList>
            <consortium name="The Broad Institute Genomics Platform"/>
            <consortium name="The Broad Institute Genome Sequencing Center for Infectious Disease"/>
            <person name="Wu L."/>
            <person name="Ma J."/>
        </authorList>
    </citation>
    <scope>NUCLEOTIDE SEQUENCE [LARGE SCALE GENOMIC DNA]</scope>
    <source>
        <strain evidence="4">JCM 14924</strain>
    </source>
</reference>
<dbReference type="SUPFAM" id="SSF56563">
    <property type="entry name" value="Major capsid protein gp5"/>
    <property type="match status" value="1"/>
</dbReference>
<feature type="domain" description="Phage capsid-like C-terminal" evidence="2">
    <location>
        <begin position="151"/>
        <end position="436"/>
    </location>
</feature>
<evidence type="ECO:0000256" key="1">
    <source>
        <dbReference type="ARBA" id="ARBA00004328"/>
    </source>
</evidence>
<evidence type="ECO:0000313" key="3">
    <source>
        <dbReference type="EMBL" id="GAA2199929.1"/>
    </source>
</evidence>
<dbReference type="Gene3D" id="3.30.2400.10">
    <property type="entry name" value="Major capsid protein gp5"/>
    <property type="match status" value="1"/>
</dbReference>
<comment type="subcellular location">
    <subcellularLocation>
        <location evidence="1">Virion</location>
    </subcellularLocation>
</comment>
<keyword evidence="4" id="KW-1185">Reference proteome</keyword>
<gene>
    <name evidence="3" type="ORF">GCM10009787_48840</name>
</gene>
<evidence type="ECO:0000259" key="2">
    <source>
        <dbReference type="Pfam" id="PF05065"/>
    </source>
</evidence>
<proteinExistence type="predicted"/>
<comment type="caution">
    <text evidence="3">The sequence shown here is derived from an EMBL/GenBank/DDBJ whole genome shotgun (WGS) entry which is preliminary data.</text>
</comment>
<protein>
    <recommendedName>
        <fullName evidence="2">Phage capsid-like C-terminal domain-containing protein</fullName>
    </recommendedName>
</protein>
<name>A0ABP5NKA0_9ACTN</name>
<dbReference type="RefSeq" id="WP_346163563.1">
    <property type="nucleotide sequence ID" value="NZ_BAAAOQ010000016.1"/>
</dbReference>
<evidence type="ECO:0000313" key="4">
    <source>
        <dbReference type="Proteomes" id="UP001501391"/>
    </source>
</evidence>
<dbReference type="Gene3D" id="3.30.2320.10">
    <property type="entry name" value="hypothetical protein PF0899 domain"/>
    <property type="match status" value="1"/>
</dbReference>
<dbReference type="NCBIfam" id="TIGR01554">
    <property type="entry name" value="major_cap_HK97"/>
    <property type="match status" value="1"/>
</dbReference>
<organism evidence="3 4">
    <name type="scientific">Streptomyces bangladeshensis</name>
    <dbReference type="NCBI Taxonomy" id="295352"/>
    <lineage>
        <taxon>Bacteria</taxon>
        <taxon>Bacillati</taxon>
        <taxon>Actinomycetota</taxon>
        <taxon>Actinomycetes</taxon>
        <taxon>Kitasatosporales</taxon>
        <taxon>Streptomycetaceae</taxon>
        <taxon>Streptomyces</taxon>
    </lineage>
</organism>
<dbReference type="InterPro" id="IPR024455">
    <property type="entry name" value="Phage_capsid"/>
</dbReference>
<sequence>MATPTIPRNADELAEMLADPKQVKDVVSSPEDLKNFITAYANRAQGEGTDLQRLVDEGVQKGMADFLKENGQDIKRPDMAAKKPDPYAAVDASLQGRGLFNQAAEGSKLDGLYNSTGELFRSIARRNELNAEDAGKLASLKNYSSDIPSDGGYLIPETLRSELLRVSLETSVVRPRARVIPMETLRVPFPAIDSTTNVNSVYGGIVGYWTEESGQLTESQARFSRIVLEARKLTGFAKVPSELMQDSLVSFDAFIGQMFPEALSFFEDTAFLTGDGVGKPLGVLNGNAAISVTRTTSSQIQFADVVGMYARMLPQSLSRAVWLASPSAIPQLAQLAMTRGTDGIASPPLWLSGGQAIDNLPMNILGRPVVITEKVPALGSAGDLSLVDFGFYLIGDRQAMQARQSEERYFETDEIAFRIIERVDGRPWLQSAITPANGGSTLSPIVKLAA</sequence>
<dbReference type="EMBL" id="BAAAOQ010000016">
    <property type="protein sequence ID" value="GAA2199929.1"/>
    <property type="molecule type" value="Genomic_DNA"/>
</dbReference>
<dbReference type="InterPro" id="IPR054612">
    <property type="entry name" value="Phage_capsid-like_C"/>
</dbReference>
<dbReference type="Pfam" id="PF05065">
    <property type="entry name" value="Phage_capsid"/>
    <property type="match status" value="1"/>
</dbReference>
<dbReference type="Proteomes" id="UP001501391">
    <property type="component" value="Unassembled WGS sequence"/>
</dbReference>
<accession>A0ABP5NKA0</accession>